<dbReference type="Pfam" id="PF03147">
    <property type="entry name" value="FDX-ACB"/>
    <property type="match status" value="1"/>
</dbReference>
<evidence type="ECO:0000259" key="1">
    <source>
        <dbReference type="PROSITE" id="PS51447"/>
    </source>
</evidence>
<protein>
    <submittedName>
        <fullName evidence="2">Phenylalanine--tRNA ligase beta subunit</fullName>
        <ecNumber evidence="2">6.1.1.20</ecNumber>
    </submittedName>
</protein>
<dbReference type="Pfam" id="PF17759">
    <property type="entry name" value="tRNA_synthFbeta"/>
    <property type="match status" value="1"/>
</dbReference>
<sequence>MRPSALPNLIDAAGRNARRGSPDVALFEIGPLYRGDRPEDQVTAVTALVAPHAPRRWDGAKVDPLFDLKADMIGLLEELAGPNLQTVQGANSDWWHPGRSARLQLGPKTVVAEFGEIHPRICKALDVEGPLYAFELNLDVLPEPKRKATKTKPALELSPLMPLTRDFAFLVEVKVAAGEVARPILGVDKALISDARVFDVYQGQGVAEGFKSVAVEVILQPKDKTLTDAEIEALSARIVAAVDKAVGGKLRS</sequence>
<dbReference type="Gene3D" id="3.30.70.380">
    <property type="entry name" value="Ferrodoxin-fold anticodon-binding domain"/>
    <property type="match status" value="1"/>
</dbReference>
<gene>
    <name evidence="2" type="primary">pheT_14</name>
    <name evidence="2" type="ORF">GALL_539470</name>
</gene>
<comment type="caution">
    <text evidence="2">The sequence shown here is derived from an EMBL/GenBank/DDBJ whole genome shotgun (WGS) entry which is preliminary data.</text>
</comment>
<dbReference type="InterPro" id="IPR045864">
    <property type="entry name" value="aa-tRNA-synth_II/BPL/LPL"/>
</dbReference>
<dbReference type="GO" id="GO:0004826">
    <property type="term" value="F:phenylalanine-tRNA ligase activity"/>
    <property type="evidence" value="ECO:0007669"/>
    <property type="project" value="UniProtKB-EC"/>
</dbReference>
<feature type="domain" description="FDX-ACB" evidence="1">
    <location>
        <begin position="158"/>
        <end position="251"/>
    </location>
</feature>
<accession>A0A1J5P091</accession>
<dbReference type="InterPro" id="IPR005121">
    <property type="entry name" value="Fdx_antiC-bd"/>
</dbReference>
<organism evidence="2">
    <name type="scientific">mine drainage metagenome</name>
    <dbReference type="NCBI Taxonomy" id="410659"/>
    <lineage>
        <taxon>unclassified sequences</taxon>
        <taxon>metagenomes</taxon>
        <taxon>ecological metagenomes</taxon>
    </lineage>
</organism>
<name>A0A1J5P091_9ZZZZ</name>
<proteinExistence type="predicted"/>
<dbReference type="PROSITE" id="PS51447">
    <property type="entry name" value="FDX_ACB"/>
    <property type="match status" value="1"/>
</dbReference>
<dbReference type="SUPFAM" id="SSF54991">
    <property type="entry name" value="Anticodon-binding domain of PheRS"/>
    <property type="match status" value="1"/>
</dbReference>
<dbReference type="SUPFAM" id="SSF55681">
    <property type="entry name" value="Class II aaRS and biotin synthetases"/>
    <property type="match status" value="1"/>
</dbReference>
<dbReference type="InterPro" id="IPR041616">
    <property type="entry name" value="PheRS_beta_core"/>
</dbReference>
<dbReference type="EMBL" id="MLJW01008063">
    <property type="protein sequence ID" value="OIQ64502.1"/>
    <property type="molecule type" value="Genomic_DNA"/>
</dbReference>
<keyword evidence="2" id="KW-0436">Ligase</keyword>
<dbReference type="Gene3D" id="3.30.930.10">
    <property type="entry name" value="Bira Bifunctional Protein, Domain 2"/>
    <property type="match status" value="1"/>
</dbReference>
<evidence type="ECO:0000313" key="2">
    <source>
        <dbReference type="EMBL" id="OIQ64502.1"/>
    </source>
</evidence>
<dbReference type="SMART" id="SM00896">
    <property type="entry name" value="FDX-ACB"/>
    <property type="match status" value="1"/>
</dbReference>
<reference evidence="2" key="1">
    <citation type="submission" date="2016-10" db="EMBL/GenBank/DDBJ databases">
        <title>Sequence of Gallionella enrichment culture.</title>
        <authorList>
            <person name="Poehlein A."/>
            <person name="Muehling M."/>
            <person name="Daniel R."/>
        </authorList>
    </citation>
    <scope>NUCLEOTIDE SEQUENCE</scope>
</reference>
<dbReference type="AlphaFoldDB" id="A0A1J5P091"/>
<dbReference type="EC" id="6.1.1.20" evidence="2"/>
<dbReference type="InterPro" id="IPR036690">
    <property type="entry name" value="Fdx_antiC-bd_sf"/>
</dbReference>